<name>A0A0G0ZEV4_9BACT</name>
<proteinExistence type="predicted"/>
<protein>
    <recommendedName>
        <fullName evidence="3">Aminoglycoside phosphotransferase domain-containing protein</fullName>
    </recommendedName>
</protein>
<dbReference type="Proteomes" id="UP000034036">
    <property type="component" value="Unassembled WGS sequence"/>
</dbReference>
<feature type="region of interest" description="Disordered" evidence="1">
    <location>
        <begin position="35"/>
        <end position="95"/>
    </location>
</feature>
<dbReference type="EMBL" id="LCDF01000018">
    <property type="protein sequence ID" value="KKS47237.1"/>
    <property type="molecule type" value="Genomic_DNA"/>
</dbReference>
<reference evidence="4 5" key="1">
    <citation type="journal article" date="2015" name="Nature">
        <title>rRNA introns, odd ribosomes, and small enigmatic genomes across a large radiation of phyla.</title>
        <authorList>
            <person name="Brown C.T."/>
            <person name="Hug L.A."/>
            <person name="Thomas B.C."/>
            <person name="Sharon I."/>
            <person name="Castelle C.J."/>
            <person name="Singh A."/>
            <person name="Wilkins M.J."/>
            <person name="Williams K.H."/>
            <person name="Banfield J.F."/>
        </authorList>
    </citation>
    <scope>NUCLEOTIDE SEQUENCE [LARGE SCALE GENOMIC DNA]</scope>
</reference>
<organism evidence="4 5">
    <name type="scientific">Candidatus Giovannonibacteria bacterium GW2011_GWF2_42_19</name>
    <dbReference type="NCBI Taxonomy" id="1618659"/>
    <lineage>
        <taxon>Bacteria</taxon>
        <taxon>Candidatus Giovannoniibacteriota</taxon>
    </lineage>
</organism>
<dbReference type="STRING" id="1618659.UV11_C0018G0008"/>
<evidence type="ECO:0000313" key="4">
    <source>
        <dbReference type="EMBL" id="KKS47237.1"/>
    </source>
</evidence>
<dbReference type="SUPFAM" id="SSF56112">
    <property type="entry name" value="Protein kinase-like (PK-like)"/>
    <property type="match status" value="1"/>
</dbReference>
<comment type="caution">
    <text evidence="4">The sequence shown here is derived from an EMBL/GenBank/DDBJ whole genome shotgun (WGS) entry which is preliminary data.</text>
</comment>
<keyword evidence="2" id="KW-0472">Membrane</keyword>
<evidence type="ECO:0000256" key="1">
    <source>
        <dbReference type="SAM" id="MobiDB-lite"/>
    </source>
</evidence>
<accession>A0A0G0ZEV4</accession>
<dbReference type="Gene3D" id="3.90.1200.10">
    <property type="match status" value="1"/>
</dbReference>
<dbReference type="InterPro" id="IPR002575">
    <property type="entry name" value="Aminoglycoside_PTrfase"/>
</dbReference>
<dbReference type="SUPFAM" id="SSF53474">
    <property type="entry name" value="alpha/beta-Hydrolases"/>
    <property type="match status" value="1"/>
</dbReference>
<keyword evidence="2" id="KW-1133">Transmembrane helix</keyword>
<dbReference type="AlphaFoldDB" id="A0A0G0ZEV4"/>
<dbReference type="GO" id="GO:0016787">
    <property type="term" value="F:hydrolase activity"/>
    <property type="evidence" value="ECO:0007669"/>
    <property type="project" value="InterPro"/>
</dbReference>
<feature type="domain" description="Aminoglycoside phosphotransferase" evidence="3">
    <location>
        <begin position="424"/>
        <end position="544"/>
    </location>
</feature>
<evidence type="ECO:0000259" key="3">
    <source>
        <dbReference type="Pfam" id="PF01636"/>
    </source>
</evidence>
<evidence type="ECO:0000256" key="2">
    <source>
        <dbReference type="SAM" id="Phobius"/>
    </source>
</evidence>
<sequence length="664" mass="73788">MYLVPNIGAKVMLSTLLGALVLILTPSLLVLAQSDGTTPPAQEPPVSSDPVPVEPKVEPPVPEPALAQPATTAPAQAQSQPPQSVNTVETNQEPIVEPEPVLIVSTSTPTPTAENSQAEDRSYITLWLALLAAGAVLATVGYKVWQGRSKPENESEDDSRCAGLKERLENKLRELTDLRAQLQGHAVGEVRELAENKIEAGHGAQALRMVKMAEKDYELVKKLYEECLVSHRRLKRVFIVHGWDGYPAEGWFPWLKRELEAKGYEVYVPEMPGADNPRIQPWVAKLKQVVGKPDANTWFVGHSIGCQAIARYLESLPKDVKVGGAVFVAGFFKQLSGLESEADVQETAAHWMSAPIDLSKVKAHFPKSVAIFSDNDPFVLQDNQADFREQLGSKIIVIHNNLVFPCWEVELAAGESLSRFNSNGKIITDLSQNRLVEVYKTLATFLGAMHSERLNYITSNSLRSYYLNRFRALSNCIDLIASSHFTKGMSAELLNAGKIVKYFLKRIEDCVYEEEPLCVIHGDFFYGNVLVNVESNILSVIDFSQGLFGGDNLLDFYGMKLIHQEVHPFLSAESVNSIISVYLQELSARGSNIVDNIEKLNLHIQARKDRLNIIRIDKLGSFLVYAYLRGYYDESSTDDAPFTPISRVRRILKSINKITINRAG</sequence>
<dbReference type="Gene3D" id="3.40.50.1820">
    <property type="entry name" value="alpha/beta hydrolase"/>
    <property type="match status" value="1"/>
</dbReference>
<feature type="transmembrane region" description="Helical" evidence="2">
    <location>
        <begin position="124"/>
        <end position="145"/>
    </location>
</feature>
<gene>
    <name evidence="4" type="ORF">UV11_C0018G0008</name>
</gene>
<dbReference type="PANTHER" id="PTHR15394:SF3">
    <property type="entry name" value="SERINE HYDROLASE RBBP9"/>
    <property type="match status" value="1"/>
</dbReference>
<dbReference type="Pfam" id="PF06821">
    <property type="entry name" value="Ser_hydrolase"/>
    <property type="match status" value="1"/>
</dbReference>
<dbReference type="InterPro" id="IPR029058">
    <property type="entry name" value="AB_hydrolase_fold"/>
</dbReference>
<dbReference type="Pfam" id="PF01636">
    <property type="entry name" value="APH"/>
    <property type="match status" value="1"/>
</dbReference>
<dbReference type="InterPro" id="IPR010662">
    <property type="entry name" value="RBBP9/YdeN"/>
</dbReference>
<keyword evidence="2" id="KW-0812">Transmembrane</keyword>
<dbReference type="PANTHER" id="PTHR15394">
    <property type="entry name" value="SERINE HYDROLASE RBBP9"/>
    <property type="match status" value="1"/>
</dbReference>
<feature type="compositionally biased region" description="Low complexity" evidence="1">
    <location>
        <begin position="64"/>
        <end position="84"/>
    </location>
</feature>
<dbReference type="InterPro" id="IPR011009">
    <property type="entry name" value="Kinase-like_dom_sf"/>
</dbReference>
<evidence type="ECO:0000313" key="5">
    <source>
        <dbReference type="Proteomes" id="UP000034036"/>
    </source>
</evidence>